<feature type="transmembrane region" description="Helical" evidence="1">
    <location>
        <begin position="314"/>
        <end position="332"/>
    </location>
</feature>
<feature type="transmembrane region" description="Helical" evidence="1">
    <location>
        <begin position="286"/>
        <end position="308"/>
    </location>
</feature>
<evidence type="ECO:0000313" key="5">
    <source>
        <dbReference type="Proteomes" id="UP000321612"/>
    </source>
</evidence>
<dbReference type="EMBL" id="SDIK01000054">
    <property type="protein sequence ID" value="TXJ61552.1"/>
    <property type="molecule type" value="Genomic_DNA"/>
</dbReference>
<proteinExistence type="predicted"/>
<feature type="transmembrane region" description="Helical" evidence="1">
    <location>
        <begin position="344"/>
        <end position="363"/>
    </location>
</feature>
<organism evidence="4 5">
    <name type="scientific">Prevotella brunnea</name>
    <dbReference type="NCBI Taxonomy" id="2508867"/>
    <lineage>
        <taxon>Bacteria</taxon>
        <taxon>Pseudomonadati</taxon>
        <taxon>Bacteroidota</taxon>
        <taxon>Bacteroidia</taxon>
        <taxon>Bacteroidales</taxon>
        <taxon>Prevotellaceae</taxon>
        <taxon>Prevotella</taxon>
    </lineage>
</organism>
<evidence type="ECO:0000259" key="2">
    <source>
        <dbReference type="Pfam" id="PF13387"/>
    </source>
</evidence>
<dbReference type="InterPro" id="IPR057436">
    <property type="entry name" value="5TMH_Lnb"/>
</dbReference>
<comment type="caution">
    <text evidence="4">The sequence shown here is derived from an EMBL/GenBank/DDBJ whole genome shotgun (WGS) entry which is preliminary data.</text>
</comment>
<keyword evidence="1" id="KW-1133">Transmembrane helix</keyword>
<dbReference type="OrthoDB" id="319167at2"/>
<dbReference type="RefSeq" id="WP_130828624.1">
    <property type="nucleotide sequence ID" value="NZ_SDIK01000054.1"/>
</dbReference>
<feature type="transmembrane region" description="Helical" evidence="1">
    <location>
        <begin position="261"/>
        <end position="279"/>
    </location>
</feature>
<evidence type="ECO:0000313" key="4">
    <source>
        <dbReference type="EMBL" id="TXJ61552.1"/>
    </source>
</evidence>
<gene>
    <name evidence="4" type="ORF">ETF27_07290</name>
</gene>
<dbReference type="InterPro" id="IPR025178">
    <property type="entry name" value="Lnb_N"/>
</dbReference>
<keyword evidence="1" id="KW-0472">Membrane</keyword>
<name>A0A5C8GI02_9BACT</name>
<keyword evidence="5" id="KW-1185">Reference proteome</keyword>
<feature type="domain" description="Lnb-like transmembrane" evidence="3">
    <location>
        <begin position="253"/>
        <end position="389"/>
    </location>
</feature>
<protein>
    <submittedName>
        <fullName evidence="4">DUF4105 domain-containing protein</fullName>
    </submittedName>
</protein>
<reference evidence="5" key="1">
    <citation type="submission" date="2019-05" db="EMBL/GenBank/DDBJ databases">
        <title>Prevotella brunnea sp. nov., isolated from a wound of a patient.</title>
        <authorList>
            <person name="Buhl M."/>
        </authorList>
    </citation>
    <scope>NUCLEOTIDE SEQUENCE [LARGE SCALE GENOMIC DNA]</scope>
    <source>
        <strain evidence="5">A2672</strain>
    </source>
</reference>
<evidence type="ECO:0000259" key="3">
    <source>
        <dbReference type="Pfam" id="PF25221"/>
    </source>
</evidence>
<keyword evidence="1" id="KW-0812">Transmembrane</keyword>
<feature type="domain" description="Lnb N-terminal periplasmic" evidence="2">
    <location>
        <begin position="29"/>
        <end position="175"/>
    </location>
</feature>
<dbReference type="Pfam" id="PF13387">
    <property type="entry name" value="Lnb_N"/>
    <property type="match status" value="1"/>
</dbReference>
<sequence length="397" mass="46024">MKRLFIYMVTGCLLSVFQLNTEAQVLTYSDSVEISLLTCSPGKEIWAQYGHTAIRYNDLKNNNDLAVNYGLFSQDQPYFILRFTFGLTDYRVGIEPMEDFLALHAYQGHGVIEQVLNLTKDEKFNIYKALEENLRPENVVYRYNFFYDNCTTRAGQILLSNIHGTIQTKEVSTQNNNTFRECIHEWNKSFVWSQFGEDLLLGVKADIPFKNKEKEDNFLPDNLRKSFDVTMVNGRPLVKTTRRLLQEPANINNKEFPLSPLQISIIFAIIATIILGIQWKKKRMYLWWDLILMTVSGIIGLLLFAMIFSDHPCVNLNLIIFIFNPLCLIFLVPVVRNVKPGEKHWWWIVWSISICIGLLGTYFQRIPLPVIIVALFLLMNGIMHGIIFTSNKKIDNE</sequence>
<feature type="transmembrane region" description="Helical" evidence="1">
    <location>
        <begin position="369"/>
        <end position="388"/>
    </location>
</feature>
<evidence type="ECO:0000256" key="1">
    <source>
        <dbReference type="SAM" id="Phobius"/>
    </source>
</evidence>
<dbReference type="Pfam" id="PF25221">
    <property type="entry name" value="5TMH_Lnb"/>
    <property type="match status" value="1"/>
</dbReference>
<dbReference type="Proteomes" id="UP000321612">
    <property type="component" value="Unassembled WGS sequence"/>
</dbReference>
<accession>A0A5C8GI02</accession>
<dbReference type="AlphaFoldDB" id="A0A5C8GI02"/>